<dbReference type="EMBL" id="WVUH01000220">
    <property type="protein sequence ID" value="MBO4208692.1"/>
    <property type="molecule type" value="Genomic_DNA"/>
</dbReference>
<keyword evidence="2" id="KW-0812">Transmembrane</keyword>
<organism evidence="3 4">
    <name type="scientific">Micromonospora echinofusca</name>
    <dbReference type="NCBI Taxonomy" id="47858"/>
    <lineage>
        <taxon>Bacteria</taxon>
        <taxon>Bacillati</taxon>
        <taxon>Actinomycetota</taxon>
        <taxon>Actinomycetes</taxon>
        <taxon>Micromonosporales</taxon>
        <taxon>Micromonosporaceae</taxon>
        <taxon>Micromonospora</taxon>
    </lineage>
</organism>
<protein>
    <submittedName>
        <fullName evidence="3">Uncharacterized protein</fullName>
    </submittedName>
</protein>
<keyword evidence="2" id="KW-0472">Membrane</keyword>
<evidence type="ECO:0000313" key="3">
    <source>
        <dbReference type="EMBL" id="MBO4208692.1"/>
    </source>
</evidence>
<evidence type="ECO:0000313" key="4">
    <source>
        <dbReference type="Proteomes" id="UP000823521"/>
    </source>
</evidence>
<dbReference type="Proteomes" id="UP000823521">
    <property type="component" value="Unassembled WGS sequence"/>
</dbReference>
<feature type="compositionally biased region" description="Pro residues" evidence="1">
    <location>
        <begin position="1"/>
        <end position="19"/>
    </location>
</feature>
<accession>A0ABS3VVX5</accession>
<feature type="region of interest" description="Disordered" evidence="1">
    <location>
        <begin position="1"/>
        <end position="31"/>
    </location>
</feature>
<comment type="caution">
    <text evidence="3">The sequence shown here is derived from an EMBL/GenBank/DDBJ whole genome shotgun (WGS) entry which is preliminary data.</text>
</comment>
<dbReference type="RefSeq" id="WP_208815676.1">
    <property type="nucleotide sequence ID" value="NZ_WVUH01000220.1"/>
</dbReference>
<sequence length="170" mass="18134">MTYPPPQAGDPYGQPPPAEQPASAPNPADMSVGTNRKPLIVAGAGVLALLMAVTVAYAVYDGYLREDSGVAACKAMRDGRGINGNDGGNRDSKLTEAEYREARELFEDSRHADIREHGTALLDLVWQINQLDDDNEMSALAFIGPMGAHIAGLQTACANQGVIVNLRNDR</sequence>
<evidence type="ECO:0000256" key="1">
    <source>
        <dbReference type="SAM" id="MobiDB-lite"/>
    </source>
</evidence>
<feature type="transmembrane region" description="Helical" evidence="2">
    <location>
        <begin position="39"/>
        <end position="60"/>
    </location>
</feature>
<proteinExistence type="predicted"/>
<gene>
    <name evidence="3" type="ORF">GSF22_22150</name>
</gene>
<name>A0ABS3VVX5_MICEH</name>
<keyword evidence="4" id="KW-1185">Reference proteome</keyword>
<keyword evidence="2" id="KW-1133">Transmembrane helix</keyword>
<reference evidence="3 4" key="1">
    <citation type="submission" date="2019-12" db="EMBL/GenBank/DDBJ databases">
        <title>Whole genome sequencing of endophytic Actinobacterium Micromonospora sp. MPMI6T.</title>
        <authorList>
            <person name="Evv R."/>
            <person name="Podile A.R."/>
        </authorList>
    </citation>
    <scope>NUCLEOTIDE SEQUENCE [LARGE SCALE GENOMIC DNA]</scope>
    <source>
        <strain evidence="3 4">MPMI6</strain>
    </source>
</reference>
<evidence type="ECO:0000256" key="2">
    <source>
        <dbReference type="SAM" id="Phobius"/>
    </source>
</evidence>